<dbReference type="SUPFAM" id="SSF50978">
    <property type="entry name" value="WD40 repeat-like"/>
    <property type="match status" value="1"/>
</dbReference>
<proteinExistence type="predicted"/>
<comment type="caution">
    <text evidence="2">The sequence shown here is derived from an EMBL/GenBank/DDBJ whole genome shotgun (WGS) entry which is preliminary data.</text>
</comment>
<dbReference type="AlphaFoldDB" id="A0A7J6MKI5"/>
<gene>
    <name evidence="2" type="ORF">FOL46_009479</name>
</gene>
<dbReference type="PANTHER" id="PTHR16038:SF4">
    <property type="entry name" value="WD REPEAT-CONTAINING PROTEIN 74"/>
    <property type="match status" value="1"/>
</dbReference>
<evidence type="ECO:0000256" key="1">
    <source>
        <dbReference type="SAM" id="MobiDB-lite"/>
    </source>
</evidence>
<dbReference type="GO" id="GO:0005730">
    <property type="term" value="C:nucleolus"/>
    <property type="evidence" value="ECO:0007669"/>
    <property type="project" value="InterPro"/>
</dbReference>
<organism evidence="2 3">
    <name type="scientific">Perkinsus olseni</name>
    <name type="common">Perkinsus atlanticus</name>
    <dbReference type="NCBI Taxonomy" id="32597"/>
    <lineage>
        <taxon>Eukaryota</taxon>
        <taxon>Sar</taxon>
        <taxon>Alveolata</taxon>
        <taxon>Perkinsozoa</taxon>
        <taxon>Perkinsea</taxon>
        <taxon>Perkinsida</taxon>
        <taxon>Perkinsidae</taxon>
        <taxon>Perkinsus</taxon>
    </lineage>
</organism>
<name>A0A7J6MKI5_PEROL</name>
<feature type="region of interest" description="Disordered" evidence="1">
    <location>
        <begin position="387"/>
        <end position="465"/>
    </location>
</feature>
<sequence>MRFVVGDDTGLVKEVLGAEQKLGRKMGSQALGEAVTHLVWACAPGEETRFAVVRSCGRIELVDNTNGDGWKILKTWQTSDDVKAAHWEDGKLSFVSGDGTWLTVADDGSDEESDATSQSSWNSAVKASVCAVRPGSDHSEVMVVSAEGANPRLMDREGKTLWRGRNVQDSKYDLKVEFDVTAIEWLSSECAVMADSQGKVRAYAVKEGGGSRRRPLLELPLTFVTEISSHATGQSITKGRPVTRMYHDEAAKLLYIGDTVGTLMALSTKKILDLVSKEEIETPEGAGKAGRIAHLKYAKSMLPFVRGFSGIMGSIRGIVTLGDLIFVCGLGRFAYVYRGKQQVCKVYLKQKLTAILPLSCADDAAEDGEDGLSFVGGGAQYAVRFSSQNDESENGDEASDLSDGEPVAEDDEEEDGLGDLDESDGSSEGDFGDFDEEEEEEEPRGHEGKKRKQEASEGPNKHRKR</sequence>
<accession>A0A7J6MKI5</accession>
<dbReference type="EMBL" id="JABANN010000087">
    <property type="protein sequence ID" value="KAF4672108.1"/>
    <property type="molecule type" value="Genomic_DNA"/>
</dbReference>
<dbReference type="InterPro" id="IPR036322">
    <property type="entry name" value="WD40_repeat_dom_sf"/>
</dbReference>
<evidence type="ECO:0000313" key="3">
    <source>
        <dbReference type="Proteomes" id="UP000572268"/>
    </source>
</evidence>
<dbReference type="PANTHER" id="PTHR16038">
    <property type="entry name" value="NOP SEVEN ASSOCIATED PROTEIN 1"/>
    <property type="match status" value="1"/>
</dbReference>
<dbReference type="Proteomes" id="UP000572268">
    <property type="component" value="Unassembled WGS sequence"/>
</dbReference>
<protein>
    <submittedName>
        <fullName evidence="2">Uncharacterized protein</fullName>
    </submittedName>
</protein>
<dbReference type="GO" id="GO:0030687">
    <property type="term" value="C:preribosome, large subunit precursor"/>
    <property type="evidence" value="ECO:0007669"/>
    <property type="project" value="TreeGrafter"/>
</dbReference>
<dbReference type="InterPro" id="IPR037379">
    <property type="entry name" value="WDR74/Nsa1"/>
</dbReference>
<reference evidence="2 3" key="1">
    <citation type="submission" date="2020-04" db="EMBL/GenBank/DDBJ databases">
        <title>Perkinsus olseni comparative genomics.</title>
        <authorList>
            <person name="Bogema D.R."/>
        </authorList>
    </citation>
    <scope>NUCLEOTIDE SEQUENCE [LARGE SCALE GENOMIC DNA]</scope>
    <source>
        <strain evidence="2">ATCC PRA-31</strain>
    </source>
</reference>
<feature type="compositionally biased region" description="Acidic residues" evidence="1">
    <location>
        <begin position="390"/>
        <end position="442"/>
    </location>
</feature>
<dbReference type="GO" id="GO:0042273">
    <property type="term" value="P:ribosomal large subunit biogenesis"/>
    <property type="evidence" value="ECO:0007669"/>
    <property type="project" value="InterPro"/>
</dbReference>
<evidence type="ECO:0000313" key="2">
    <source>
        <dbReference type="EMBL" id="KAF4672108.1"/>
    </source>
</evidence>